<evidence type="ECO:0000313" key="2">
    <source>
        <dbReference type="EMBL" id="AQQ15393.1"/>
    </source>
</evidence>
<evidence type="ECO:0000256" key="1">
    <source>
        <dbReference type="SAM" id="Phobius"/>
    </source>
</evidence>
<keyword evidence="1" id="KW-1133">Transmembrane helix</keyword>
<proteinExistence type="predicted"/>
<feature type="transmembrane region" description="Helical" evidence="1">
    <location>
        <begin position="44"/>
        <end position="63"/>
    </location>
</feature>
<keyword evidence="1" id="KW-0472">Membrane</keyword>
<name>A0A1Q2HX32_9CORY</name>
<protein>
    <recommendedName>
        <fullName evidence="4">DUF3093 domain-containing protein</fullName>
    </recommendedName>
</protein>
<evidence type="ECO:0008006" key="4">
    <source>
        <dbReference type="Google" id="ProtNLM"/>
    </source>
</evidence>
<dbReference type="Proteomes" id="UP000217209">
    <property type="component" value="Chromosome"/>
</dbReference>
<reference evidence="2 3" key="1">
    <citation type="submission" date="2016-12" db="EMBL/GenBank/DDBJ databases">
        <authorList>
            <person name="Song W.-J."/>
            <person name="Kurnit D.M."/>
        </authorList>
    </citation>
    <scope>NUCLEOTIDE SEQUENCE [LARGE SCALE GENOMIC DNA]</scope>
    <source>
        <strain evidence="2 3">DSM 30827</strain>
    </source>
</reference>
<dbReference type="Pfam" id="PF11292">
    <property type="entry name" value="DUF3093"/>
    <property type="match status" value="1"/>
</dbReference>
<gene>
    <name evidence="2" type="ORF">CGLAU_07190</name>
</gene>
<dbReference type="AlphaFoldDB" id="A0A1Q2HX32"/>
<dbReference type="InterPro" id="IPR021443">
    <property type="entry name" value="DUF3093"/>
</dbReference>
<keyword evidence="3" id="KW-1185">Reference proteome</keyword>
<sequence>MGGSDPQLKFETVTDNNVSKSGAVSGAAASAPQVLYSERQWVPWYWWAAGLGLTLLLSAQFALNRNVWWFVVPLIVVGALIGWFLTWLSSTVVRVEADPDGTRWLTVDGANLPDSVVTRSMVVPLSARQNALGRQLDPAAFLVSHAWVPEHVLLVLDDPNDPTPYWMVSARNPEAVLAAFVPEQQTTNG</sequence>
<accession>A0A1Q2HX32</accession>
<dbReference type="EMBL" id="CP019688">
    <property type="protein sequence ID" value="AQQ15393.1"/>
    <property type="molecule type" value="Genomic_DNA"/>
</dbReference>
<feature type="transmembrane region" description="Helical" evidence="1">
    <location>
        <begin position="68"/>
        <end position="88"/>
    </location>
</feature>
<organism evidence="2 3">
    <name type="scientific">Corynebacterium glaucum</name>
    <dbReference type="NCBI Taxonomy" id="187491"/>
    <lineage>
        <taxon>Bacteria</taxon>
        <taxon>Bacillati</taxon>
        <taxon>Actinomycetota</taxon>
        <taxon>Actinomycetes</taxon>
        <taxon>Mycobacteriales</taxon>
        <taxon>Corynebacteriaceae</taxon>
        <taxon>Corynebacterium</taxon>
    </lineage>
</organism>
<dbReference type="KEGG" id="cgv:CGLAU_07190"/>
<evidence type="ECO:0000313" key="3">
    <source>
        <dbReference type="Proteomes" id="UP000217209"/>
    </source>
</evidence>
<keyword evidence="1" id="KW-0812">Transmembrane</keyword>